<organism evidence="7 8">
    <name type="scientific">Hesseltinella vesiculosa</name>
    <dbReference type="NCBI Taxonomy" id="101127"/>
    <lineage>
        <taxon>Eukaryota</taxon>
        <taxon>Fungi</taxon>
        <taxon>Fungi incertae sedis</taxon>
        <taxon>Mucoromycota</taxon>
        <taxon>Mucoromycotina</taxon>
        <taxon>Mucoromycetes</taxon>
        <taxon>Mucorales</taxon>
        <taxon>Cunninghamellaceae</taxon>
        <taxon>Hesseltinella</taxon>
    </lineage>
</organism>
<dbReference type="GO" id="GO:0010436">
    <property type="term" value="F:carotenoid dioxygenase activity"/>
    <property type="evidence" value="ECO:0007669"/>
    <property type="project" value="TreeGrafter"/>
</dbReference>
<dbReference type="STRING" id="101127.A0A1X2GQG5"/>
<evidence type="ECO:0000313" key="7">
    <source>
        <dbReference type="EMBL" id="ORX59001.1"/>
    </source>
</evidence>
<feature type="binding site" evidence="5">
    <location>
        <position position="272"/>
    </location>
    <ligand>
        <name>Fe cation</name>
        <dbReference type="ChEBI" id="CHEBI:24875"/>
        <note>catalytic</note>
    </ligand>
</feature>
<keyword evidence="4 5" id="KW-0408">Iron</keyword>
<feature type="binding site" evidence="5">
    <location>
        <position position="340"/>
    </location>
    <ligand>
        <name>Fe cation</name>
        <dbReference type="ChEBI" id="CHEBI:24875"/>
        <note>catalytic</note>
    </ligand>
</feature>
<protein>
    <recommendedName>
        <fullName evidence="9">Carotenoid oxygenase</fullName>
    </recommendedName>
</protein>
<dbReference type="Proteomes" id="UP000242146">
    <property type="component" value="Unassembled WGS sequence"/>
</dbReference>
<dbReference type="PANTHER" id="PTHR10543:SF24">
    <property type="entry name" value="CAROTENOID ISOMEROOXYGENASE"/>
    <property type="match status" value="1"/>
</dbReference>
<name>A0A1X2GQG5_9FUNG</name>
<evidence type="ECO:0008006" key="9">
    <source>
        <dbReference type="Google" id="ProtNLM"/>
    </source>
</evidence>
<keyword evidence="3" id="KW-0560">Oxidoreductase</keyword>
<dbReference type="GO" id="GO:0016121">
    <property type="term" value="P:carotene catabolic process"/>
    <property type="evidence" value="ECO:0007669"/>
    <property type="project" value="TreeGrafter"/>
</dbReference>
<dbReference type="OrthoDB" id="407010at2759"/>
<comment type="cofactor">
    <cofactor evidence="5">
        <name>Fe(2+)</name>
        <dbReference type="ChEBI" id="CHEBI:29033"/>
    </cofactor>
    <text evidence="5">Binds 1 Fe(2+) ion per subunit.</text>
</comment>
<evidence type="ECO:0000256" key="2">
    <source>
        <dbReference type="ARBA" id="ARBA00022723"/>
    </source>
</evidence>
<feature type="binding site" evidence="5">
    <location>
        <position position="564"/>
    </location>
    <ligand>
        <name>Fe cation</name>
        <dbReference type="ChEBI" id="CHEBI:24875"/>
        <note>catalytic</note>
    </ligand>
</feature>
<evidence type="ECO:0000256" key="1">
    <source>
        <dbReference type="ARBA" id="ARBA00006787"/>
    </source>
</evidence>
<evidence type="ECO:0000256" key="5">
    <source>
        <dbReference type="PIRSR" id="PIRSR604294-1"/>
    </source>
</evidence>
<evidence type="ECO:0000256" key="6">
    <source>
        <dbReference type="SAM" id="MobiDB-lite"/>
    </source>
</evidence>
<comment type="caution">
    <text evidence="7">The sequence shown here is derived from an EMBL/GenBank/DDBJ whole genome shotgun (WGS) entry which is preliminary data.</text>
</comment>
<dbReference type="InterPro" id="IPR004294">
    <property type="entry name" value="Carotenoid_Oase"/>
</dbReference>
<accession>A0A1X2GQG5</accession>
<keyword evidence="2 5" id="KW-0479">Metal-binding</keyword>
<dbReference type="PANTHER" id="PTHR10543">
    <property type="entry name" value="BETA-CAROTENE DIOXYGENASE"/>
    <property type="match status" value="1"/>
</dbReference>
<keyword evidence="8" id="KW-1185">Reference proteome</keyword>
<evidence type="ECO:0000256" key="4">
    <source>
        <dbReference type="ARBA" id="ARBA00023004"/>
    </source>
</evidence>
<feature type="binding site" evidence="5">
    <location>
        <position position="215"/>
    </location>
    <ligand>
        <name>Fe cation</name>
        <dbReference type="ChEBI" id="CHEBI:24875"/>
        <note>catalytic</note>
    </ligand>
</feature>
<dbReference type="GO" id="GO:0046872">
    <property type="term" value="F:metal ion binding"/>
    <property type="evidence" value="ECO:0007669"/>
    <property type="project" value="UniProtKB-KW"/>
</dbReference>
<evidence type="ECO:0000313" key="8">
    <source>
        <dbReference type="Proteomes" id="UP000242146"/>
    </source>
</evidence>
<evidence type="ECO:0000256" key="3">
    <source>
        <dbReference type="ARBA" id="ARBA00023002"/>
    </source>
</evidence>
<sequence>MPNLHTSNVLAKFQKNAFRNVPQSAKPIELKTKGTIPPWLNGVMYRVGGGKFQLGEGGTAFTIQHAFDGLPIMHRFEIHGEANKVMYRSRYLADDAEKRIVASNGRGEIFFGHTIEMSTWGRIKDAVARIRGMSNGASADASPSSQPIGVTVTPNYPVPTSWKTKETSPEESLMLVSKTDANMLQKVNRDTLEPEKLFTYQSYHNELTGPFAPAHQIYDYETKENLSLTISVGRNADIKVFSMARDGATKILATISHAMDTTQSPVRTFYCHSFFATKNYVVVPESPLFLRNYGLDFLLNGNIASGLEWDAKTPTRLHVVDRHGGGHLATFQAPAYFAFHIANGVDWVDDKGRIHLELDCSTYNGDMLYEVNSFGNLVRASDYDAFLTKQSQKQTLHNGIRNPPKHFSSFGDLQRFHVTWHPSTIAKDTSVPVCPSTIANNIEFMRINTSLVMKNYTYTYACRLQPPTESSGERYDLVKVNVHTGDVLTYQQKDLRHGYMSSEPVFVARPDGTSEDDGVVLSLVSVFDDSGEKQDHCFLLILDASSFTELATVSVGDFVAPTFHGSFHVEHSFELGSFN</sequence>
<comment type="similarity">
    <text evidence="1">Belongs to the carotenoid oxygenase family.</text>
</comment>
<dbReference type="AlphaFoldDB" id="A0A1X2GQG5"/>
<gene>
    <name evidence="7" type="ORF">DM01DRAFT_1301794</name>
</gene>
<reference evidence="7 8" key="1">
    <citation type="submission" date="2016-07" db="EMBL/GenBank/DDBJ databases">
        <title>Pervasive Adenine N6-methylation of Active Genes in Fungi.</title>
        <authorList>
            <consortium name="DOE Joint Genome Institute"/>
            <person name="Mondo S.J."/>
            <person name="Dannebaum R.O."/>
            <person name="Kuo R.C."/>
            <person name="Labutti K."/>
            <person name="Haridas S."/>
            <person name="Kuo A."/>
            <person name="Salamov A."/>
            <person name="Ahrendt S.R."/>
            <person name="Lipzen A."/>
            <person name="Sullivan W."/>
            <person name="Andreopoulos W.B."/>
            <person name="Clum A."/>
            <person name="Lindquist E."/>
            <person name="Daum C."/>
            <person name="Ramamoorthy G.K."/>
            <person name="Gryganskyi A."/>
            <person name="Culley D."/>
            <person name="Magnuson J.K."/>
            <person name="James T.Y."/>
            <person name="O'Malley M.A."/>
            <person name="Stajich J.E."/>
            <person name="Spatafora J.W."/>
            <person name="Visel A."/>
            <person name="Grigoriev I.V."/>
        </authorList>
    </citation>
    <scope>NUCLEOTIDE SEQUENCE [LARGE SCALE GENOMIC DNA]</scope>
    <source>
        <strain evidence="7 8">NRRL 3301</strain>
    </source>
</reference>
<dbReference type="Pfam" id="PF03055">
    <property type="entry name" value="RPE65"/>
    <property type="match status" value="1"/>
</dbReference>
<dbReference type="EMBL" id="MCGT01000006">
    <property type="protein sequence ID" value="ORX59001.1"/>
    <property type="molecule type" value="Genomic_DNA"/>
</dbReference>
<proteinExistence type="inferred from homology"/>
<feature type="region of interest" description="Disordered" evidence="6">
    <location>
        <begin position="135"/>
        <end position="154"/>
    </location>
</feature>